<evidence type="ECO:0000313" key="2">
    <source>
        <dbReference type="Proteomes" id="UP000182977"/>
    </source>
</evidence>
<dbReference type="GO" id="GO:0016857">
    <property type="term" value="F:racemase and epimerase activity, acting on carbohydrates and derivatives"/>
    <property type="evidence" value="ECO:0007669"/>
    <property type="project" value="InterPro"/>
</dbReference>
<name>A0A1H2GIB3_9ACTN</name>
<gene>
    <name evidence="1" type="ORF">SAMN04488563_0517</name>
</gene>
<dbReference type="PANTHER" id="PTHR34389">
    <property type="entry name" value="L-RHAMNOSE MUTAROTASE"/>
    <property type="match status" value="1"/>
</dbReference>
<dbReference type="AlphaFoldDB" id="A0A1H2GIB3"/>
<proteinExistence type="predicted"/>
<dbReference type="SUPFAM" id="SSF54909">
    <property type="entry name" value="Dimeric alpha+beta barrel"/>
    <property type="match status" value="1"/>
</dbReference>
<sequence>MPRYCFVSRVRTDRLDEYRRRHAAVWPELLRALRDTGWRDYSIFLGDDGLLVGCVEADDLAASQAAMGATDVNRRWQEEMALLFADGGRPDENWRLLDEVFNLDDQLATVPRDAARDEDR</sequence>
<organism evidence="1 2">
    <name type="scientific">Jiangella alkaliphila</name>
    <dbReference type="NCBI Taxonomy" id="419479"/>
    <lineage>
        <taxon>Bacteria</taxon>
        <taxon>Bacillati</taxon>
        <taxon>Actinomycetota</taxon>
        <taxon>Actinomycetes</taxon>
        <taxon>Jiangellales</taxon>
        <taxon>Jiangellaceae</taxon>
        <taxon>Jiangella</taxon>
    </lineage>
</organism>
<protein>
    <submittedName>
        <fullName evidence="1">L-rhamnose mutarotase</fullName>
    </submittedName>
</protein>
<dbReference type="EMBL" id="LT629791">
    <property type="protein sequence ID" value="SDU19403.1"/>
    <property type="molecule type" value="Genomic_DNA"/>
</dbReference>
<dbReference type="Pfam" id="PF05336">
    <property type="entry name" value="rhaM"/>
    <property type="match status" value="1"/>
</dbReference>
<dbReference type="STRING" id="419479.SAMN04488563_0517"/>
<accession>A0A1H2GIB3</accession>
<dbReference type="PANTHER" id="PTHR34389:SF2">
    <property type="entry name" value="L-RHAMNOSE MUTAROTASE"/>
    <property type="match status" value="1"/>
</dbReference>
<dbReference type="GO" id="GO:0019301">
    <property type="term" value="P:rhamnose catabolic process"/>
    <property type="evidence" value="ECO:0007669"/>
    <property type="project" value="TreeGrafter"/>
</dbReference>
<keyword evidence="2" id="KW-1185">Reference proteome</keyword>
<evidence type="ECO:0000313" key="1">
    <source>
        <dbReference type="EMBL" id="SDU19403.1"/>
    </source>
</evidence>
<dbReference type="Gene3D" id="3.30.70.100">
    <property type="match status" value="1"/>
</dbReference>
<dbReference type="Proteomes" id="UP000182977">
    <property type="component" value="Chromosome I"/>
</dbReference>
<dbReference type="InterPro" id="IPR008000">
    <property type="entry name" value="Rham/fucose_mutarotase"/>
</dbReference>
<dbReference type="OrthoDB" id="9799608at2"/>
<dbReference type="InterPro" id="IPR011008">
    <property type="entry name" value="Dimeric_a/b-barrel"/>
</dbReference>
<reference evidence="2" key="1">
    <citation type="submission" date="2016-10" db="EMBL/GenBank/DDBJ databases">
        <authorList>
            <person name="Varghese N."/>
            <person name="Submissions S."/>
        </authorList>
    </citation>
    <scope>NUCLEOTIDE SEQUENCE [LARGE SCALE GENOMIC DNA]</scope>
    <source>
        <strain evidence="2">DSM 45079</strain>
    </source>
</reference>
<dbReference type="RefSeq" id="WP_046766583.1">
    <property type="nucleotide sequence ID" value="NZ_KQ061219.1"/>
</dbReference>